<keyword evidence="3" id="KW-1015">Disulfide bond</keyword>
<dbReference type="AlphaFoldDB" id="A0A8S1EG97"/>
<dbReference type="Proteomes" id="UP000494206">
    <property type="component" value="Unassembled WGS sequence"/>
</dbReference>
<gene>
    <name evidence="7" type="ORF">CBOVIS_LOCUS1802</name>
</gene>
<comment type="caution">
    <text evidence="7">The sequence shown here is derived from an EMBL/GenBank/DDBJ whole genome shotgun (WGS) entry which is preliminary data.</text>
</comment>
<dbReference type="PANTHER" id="PTHR47754">
    <property type="entry name" value="SERPENTINE RECEPTOR, CLASS X-RELATED"/>
    <property type="match status" value="1"/>
</dbReference>
<keyword evidence="2" id="KW-0249">Electron transport</keyword>
<dbReference type="InterPro" id="IPR017937">
    <property type="entry name" value="Thioredoxin_CS"/>
</dbReference>
<dbReference type="PANTHER" id="PTHR47754:SF3">
    <property type="entry name" value="7TM GPCR SERPENTINE RECEPTOR CLASS X (SRX) DOMAIN-CONTAINING PROTEIN"/>
    <property type="match status" value="1"/>
</dbReference>
<feature type="transmembrane region" description="Helical" evidence="5">
    <location>
        <begin position="188"/>
        <end position="213"/>
    </location>
</feature>
<evidence type="ECO:0000256" key="5">
    <source>
        <dbReference type="SAM" id="Phobius"/>
    </source>
</evidence>
<evidence type="ECO:0000259" key="6">
    <source>
        <dbReference type="PROSITE" id="PS51352"/>
    </source>
</evidence>
<dbReference type="InterPro" id="IPR019430">
    <property type="entry name" value="7TM_GPCR_serpentine_rcpt_Srx"/>
</dbReference>
<protein>
    <recommendedName>
        <fullName evidence="6">Thioredoxin domain-containing protein</fullName>
    </recommendedName>
</protein>
<proteinExistence type="predicted"/>
<name>A0A8S1EG97_9PELO</name>
<dbReference type="CDD" id="cd02947">
    <property type="entry name" value="TRX_family"/>
    <property type="match status" value="1"/>
</dbReference>
<feature type="transmembrane region" description="Helical" evidence="5">
    <location>
        <begin position="63"/>
        <end position="83"/>
    </location>
</feature>
<evidence type="ECO:0000256" key="3">
    <source>
        <dbReference type="ARBA" id="ARBA00023157"/>
    </source>
</evidence>
<organism evidence="7 8">
    <name type="scientific">Caenorhabditis bovis</name>
    <dbReference type="NCBI Taxonomy" id="2654633"/>
    <lineage>
        <taxon>Eukaryota</taxon>
        <taxon>Metazoa</taxon>
        <taxon>Ecdysozoa</taxon>
        <taxon>Nematoda</taxon>
        <taxon>Chromadorea</taxon>
        <taxon>Rhabditida</taxon>
        <taxon>Rhabditina</taxon>
        <taxon>Rhabditomorpha</taxon>
        <taxon>Rhabditoidea</taxon>
        <taxon>Rhabditidae</taxon>
        <taxon>Peloderinae</taxon>
        <taxon>Caenorhabditis</taxon>
    </lineage>
</organism>
<evidence type="ECO:0000256" key="1">
    <source>
        <dbReference type="ARBA" id="ARBA00022448"/>
    </source>
</evidence>
<dbReference type="InterPro" id="IPR013766">
    <property type="entry name" value="Thioredoxin_domain"/>
</dbReference>
<sequence>MIWPTPVIYLNSYYLPPVFNVLFGQVLGWFAGIMAGLSQLLLTSNRAFAVYFPGHFSKHYKHNPTNIAICVVVAIATLIGVGGNKDGCHFLFRLELLSWAPEDFPCARTLSNIFVYVVLFVSFISNMLNIATLMKLITDSARLSLSRVEHNRRSSRRRVMFIQNVFQEFLMLIDNLNRTLVFRLFDAYWFQFCCSCISMVLTRFLEGLVMVFVNDRMRVPAKRLLRIQRAKSANITTMQKLSTLFRFGSRLTETAARFQKPSMMNFAQAARYSSGYIFDVDTAEDFSEKVINSDVPVIADFHAEWCGPCQALGPRLEEKINGRNGQVLLAKINVDNAGEIAMDYGITAVPTIFAFKNGEKIGGFSGVLDDEQLDEFLDQVTA</sequence>
<keyword evidence="5" id="KW-1133">Transmembrane helix</keyword>
<dbReference type="PRINTS" id="PR00421">
    <property type="entry name" value="THIOREDOXIN"/>
</dbReference>
<keyword evidence="8" id="KW-1185">Reference proteome</keyword>
<dbReference type="Pfam" id="PF00085">
    <property type="entry name" value="Thioredoxin"/>
    <property type="match status" value="1"/>
</dbReference>
<evidence type="ECO:0000256" key="4">
    <source>
        <dbReference type="ARBA" id="ARBA00023284"/>
    </source>
</evidence>
<evidence type="ECO:0000256" key="2">
    <source>
        <dbReference type="ARBA" id="ARBA00022982"/>
    </source>
</evidence>
<dbReference type="FunFam" id="3.40.30.10:FF:000001">
    <property type="entry name" value="Thioredoxin"/>
    <property type="match status" value="1"/>
</dbReference>
<dbReference type="SUPFAM" id="SSF52833">
    <property type="entry name" value="Thioredoxin-like"/>
    <property type="match status" value="1"/>
</dbReference>
<dbReference type="Gene3D" id="3.40.30.10">
    <property type="entry name" value="Glutaredoxin"/>
    <property type="match status" value="1"/>
</dbReference>
<dbReference type="Pfam" id="PF10328">
    <property type="entry name" value="7TM_GPCR_Srx"/>
    <property type="match status" value="1"/>
</dbReference>
<dbReference type="PROSITE" id="PS00194">
    <property type="entry name" value="THIOREDOXIN_1"/>
    <property type="match status" value="1"/>
</dbReference>
<keyword evidence="5" id="KW-0472">Membrane</keyword>
<keyword evidence="1" id="KW-0813">Transport</keyword>
<keyword evidence="5" id="KW-0812">Transmembrane</keyword>
<accession>A0A8S1EG97</accession>
<dbReference type="EMBL" id="CADEPM010000001">
    <property type="protein sequence ID" value="CAB3398539.1"/>
    <property type="molecule type" value="Genomic_DNA"/>
</dbReference>
<keyword evidence="4" id="KW-0676">Redox-active center</keyword>
<reference evidence="7 8" key="1">
    <citation type="submission" date="2020-04" db="EMBL/GenBank/DDBJ databases">
        <authorList>
            <person name="Laetsch R D."/>
            <person name="Stevens L."/>
            <person name="Kumar S."/>
            <person name="Blaxter L. M."/>
        </authorList>
    </citation>
    <scope>NUCLEOTIDE SEQUENCE [LARGE SCALE GENOMIC DNA]</scope>
</reference>
<evidence type="ECO:0000313" key="8">
    <source>
        <dbReference type="Proteomes" id="UP000494206"/>
    </source>
</evidence>
<dbReference type="InterPro" id="IPR036249">
    <property type="entry name" value="Thioredoxin-like_sf"/>
</dbReference>
<feature type="transmembrane region" description="Helical" evidence="5">
    <location>
        <begin position="113"/>
        <end position="138"/>
    </location>
</feature>
<dbReference type="PROSITE" id="PS51352">
    <property type="entry name" value="THIOREDOXIN_2"/>
    <property type="match status" value="1"/>
</dbReference>
<feature type="transmembrane region" description="Helical" evidence="5">
    <location>
        <begin position="20"/>
        <end position="42"/>
    </location>
</feature>
<evidence type="ECO:0000313" key="7">
    <source>
        <dbReference type="EMBL" id="CAB3398539.1"/>
    </source>
</evidence>
<dbReference type="OrthoDB" id="19690at2759"/>
<feature type="domain" description="Thioredoxin" evidence="6">
    <location>
        <begin position="249"/>
        <end position="382"/>
    </location>
</feature>